<feature type="domain" description="Methyltransferase" evidence="1">
    <location>
        <begin position="54"/>
        <end position="150"/>
    </location>
</feature>
<organism evidence="2 3">
    <name type="scientific">Rhodococcus pyridinivorans KG-16</name>
    <dbReference type="NCBI Taxonomy" id="1441730"/>
    <lineage>
        <taxon>Bacteria</taxon>
        <taxon>Bacillati</taxon>
        <taxon>Actinomycetota</taxon>
        <taxon>Actinomycetes</taxon>
        <taxon>Mycobacteriales</taxon>
        <taxon>Nocardiaceae</taxon>
        <taxon>Rhodococcus</taxon>
    </lineage>
</organism>
<reference evidence="3" key="1">
    <citation type="submission" date="2015-01" db="EMBL/GenBank/DDBJ databases">
        <title>Draft genome sequence of Rhodococcus pyridinivorans strain KG-16, a hydrocarbon-degrading bacterium.</title>
        <authorList>
            <person name="Aggarwal R.K."/>
            <person name="Dawar C."/>
        </authorList>
    </citation>
    <scope>NUCLEOTIDE SEQUENCE [LARGE SCALE GENOMIC DNA]</scope>
    <source>
        <strain evidence="3">KG-16</strain>
    </source>
</reference>
<dbReference type="Gene3D" id="3.40.50.150">
    <property type="entry name" value="Vaccinia Virus protein VP39"/>
    <property type="match status" value="1"/>
</dbReference>
<dbReference type="Pfam" id="PF13649">
    <property type="entry name" value="Methyltransf_25"/>
    <property type="match status" value="1"/>
</dbReference>
<dbReference type="PANTHER" id="PTHR43591">
    <property type="entry name" value="METHYLTRANSFERASE"/>
    <property type="match status" value="1"/>
</dbReference>
<dbReference type="InterPro" id="IPR029063">
    <property type="entry name" value="SAM-dependent_MTases_sf"/>
</dbReference>
<dbReference type="RefSeq" id="WP_060651784.1">
    <property type="nucleotide sequence ID" value="NZ_AZXY01000004.1"/>
</dbReference>
<evidence type="ECO:0000259" key="1">
    <source>
        <dbReference type="Pfam" id="PF13649"/>
    </source>
</evidence>
<dbReference type="CDD" id="cd02440">
    <property type="entry name" value="AdoMet_MTases"/>
    <property type="match status" value="1"/>
</dbReference>
<dbReference type="PATRIC" id="fig|1441730.3.peg.2172"/>
<dbReference type="SUPFAM" id="SSF53335">
    <property type="entry name" value="S-adenosyl-L-methionine-dependent methyltransferases"/>
    <property type="match status" value="1"/>
</dbReference>
<sequence length="284" mass="31294">MHHHAHHGHHAVHDHAHDESMAEVLDLDAAMNRPYFESLLDRVAGQLDREPRTIVDIGAGTGTGTLALARRFPDAQLVALDRSAGMLERLRKTAEHNGFGDRIRTVEADLDAGLPAVGAIDLAWAALSLHHIEDPDATLRQLAEAMAPGGTVVVTEMESQPRFLPDDIGIGTPGLEARCHEAAASRGWNRWPDWSDNLRRAGFEMVEMRRDELGADVDDTARRYAHAVLSRMRTGVDNAVSDEDLDTLYRLVGDGPDSVLHRADLVVRGSRTVWIAQAIKEENR</sequence>
<evidence type="ECO:0000313" key="3">
    <source>
        <dbReference type="Proteomes" id="UP000053060"/>
    </source>
</evidence>
<gene>
    <name evidence="2" type="ORF">Z045_10430</name>
</gene>
<reference evidence="2 3" key="2">
    <citation type="journal article" date="2016" name="Genome Announc.">
        <title>Draft Genome Sequence of a Versatile Hydrocarbon-Degrading Bacterium, Rhodococcus pyridinivorans Strain KG-16, Collected from Oil Fields in India.</title>
        <authorList>
            <person name="Aggarwal R.K."/>
            <person name="Dawar C."/>
            <person name="Phanindranath R."/>
            <person name="Mutnuri L."/>
            <person name="Dayal A.M."/>
        </authorList>
    </citation>
    <scope>NUCLEOTIDE SEQUENCE [LARGE SCALE GENOMIC DNA]</scope>
    <source>
        <strain evidence="2 3">KG-16</strain>
    </source>
</reference>
<protein>
    <recommendedName>
        <fullName evidence="1">Methyltransferase domain-containing protein</fullName>
    </recommendedName>
</protein>
<dbReference type="EMBL" id="AZXY01000004">
    <property type="protein sequence ID" value="KSZ59009.1"/>
    <property type="molecule type" value="Genomic_DNA"/>
</dbReference>
<dbReference type="Proteomes" id="UP000053060">
    <property type="component" value="Unassembled WGS sequence"/>
</dbReference>
<dbReference type="InterPro" id="IPR041698">
    <property type="entry name" value="Methyltransf_25"/>
</dbReference>
<comment type="caution">
    <text evidence="2">The sequence shown here is derived from an EMBL/GenBank/DDBJ whole genome shotgun (WGS) entry which is preliminary data.</text>
</comment>
<dbReference type="AlphaFoldDB" id="A0A0V9ULY0"/>
<proteinExistence type="predicted"/>
<evidence type="ECO:0000313" key="2">
    <source>
        <dbReference type="EMBL" id="KSZ59009.1"/>
    </source>
</evidence>
<accession>A0A0V9ULY0</accession>
<name>A0A0V9ULY0_9NOCA</name>